<evidence type="ECO:0000313" key="2">
    <source>
        <dbReference type="Proteomes" id="UP001233172"/>
    </source>
</evidence>
<comment type="caution">
    <text evidence="1">The sequence shown here is derived from an EMBL/GenBank/DDBJ whole genome shotgun (WGS) entry which is preliminary data.</text>
</comment>
<gene>
    <name evidence="1" type="ORF">Bpfe_017186</name>
</gene>
<dbReference type="Proteomes" id="UP001233172">
    <property type="component" value="Unassembled WGS sequence"/>
</dbReference>
<protein>
    <submittedName>
        <fullName evidence="1">Uncharacterized protein</fullName>
    </submittedName>
</protein>
<keyword evidence="2" id="KW-1185">Reference proteome</keyword>
<reference evidence="1" key="1">
    <citation type="journal article" date="2023" name="PLoS Negl. Trop. Dis.">
        <title>A genome sequence for Biomphalaria pfeifferi, the major vector snail for the human-infecting parasite Schistosoma mansoni.</title>
        <authorList>
            <person name="Bu L."/>
            <person name="Lu L."/>
            <person name="Laidemitt M.R."/>
            <person name="Zhang S.M."/>
            <person name="Mutuku M."/>
            <person name="Mkoji G."/>
            <person name="Steinauer M."/>
            <person name="Loker E.S."/>
        </authorList>
    </citation>
    <scope>NUCLEOTIDE SEQUENCE</scope>
    <source>
        <strain evidence="1">KasaAsao</strain>
    </source>
</reference>
<organism evidence="1 2">
    <name type="scientific">Biomphalaria pfeifferi</name>
    <name type="common">Bloodfluke planorb</name>
    <name type="synonym">Freshwater snail</name>
    <dbReference type="NCBI Taxonomy" id="112525"/>
    <lineage>
        <taxon>Eukaryota</taxon>
        <taxon>Metazoa</taxon>
        <taxon>Spiralia</taxon>
        <taxon>Lophotrochozoa</taxon>
        <taxon>Mollusca</taxon>
        <taxon>Gastropoda</taxon>
        <taxon>Heterobranchia</taxon>
        <taxon>Euthyneura</taxon>
        <taxon>Panpulmonata</taxon>
        <taxon>Hygrophila</taxon>
        <taxon>Lymnaeoidea</taxon>
        <taxon>Planorbidae</taxon>
        <taxon>Biomphalaria</taxon>
    </lineage>
</organism>
<evidence type="ECO:0000313" key="1">
    <source>
        <dbReference type="EMBL" id="KAK0053488.1"/>
    </source>
</evidence>
<feature type="non-terminal residue" evidence="1">
    <location>
        <position position="1"/>
    </location>
</feature>
<name>A0AAD8BF92_BIOPF</name>
<reference evidence="1" key="2">
    <citation type="submission" date="2023-04" db="EMBL/GenBank/DDBJ databases">
        <authorList>
            <person name="Bu L."/>
            <person name="Lu L."/>
            <person name="Laidemitt M.R."/>
            <person name="Zhang S.M."/>
            <person name="Mutuku M."/>
            <person name="Mkoji G."/>
            <person name="Steinauer M."/>
            <person name="Loker E.S."/>
        </authorList>
    </citation>
    <scope>NUCLEOTIDE SEQUENCE</scope>
    <source>
        <strain evidence="1">KasaAsao</strain>
        <tissue evidence="1">Whole Snail</tissue>
    </source>
</reference>
<feature type="non-terminal residue" evidence="1">
    <location>
        <position position="52"/>
    </location>
</feature>
<proteinExistence type="predicted"/>
<dbReference type="EMBL" id="JASAOG010000086">
    <property type="protein sequence ID" value="KAK0053488.1"/>
    <property type="molecule type" value="Genomic_DNA"/>
</dbReference>
<dbReference type="AlphaFoldDB" id="A0AAD8BF92"/>
<sequence length="52" mass="5873">GSVLLLWERKNCAPLQTGLGSTRGLYKRDVWNSGELLIRLVLDLVMHSFTNT</sequence>
<accession>A0AAD8BF92</accession>